<feature type="region of interest" description="Disordered" evidence="1">
    <location>
        <begin position="23"/>
        <end position="54"/>
    </location>
</feature>
<dbReference type="EMBL" id="JAIWYP010000003">
    <property type="protein sequence ID" value="KAH3856641.1"/>
    <property type="molecule type" value="Genomic_DNA"/>
</dbReference>
<dbReference type="Proteomes" id="UP000828390">
    <property type="component" value="Unassembled WGS sequence"/>
</dbReference>
<comment type="caution">
    <text evidence="2">The sequence shown here is derived from an EMBL/GenBank/DDBJ whole genome shotgun (WGS) entry which is preliminary data.</text>
</comment>
<reference evidence="2" key="1">
    <citation type="journal article" date="2019" name="bioRxiv">
        <title>The Genome of the Zebra Mussel, Dreissena polymorpha: A Resource for Invasive Species Research.</title>
        <authorList>
            <person name="McCartney M.A."/>
            <person name="Auch B."/>
            <person name="Kono T."/>
            <person name="Mallez S."/>
            <person name="Zhang Y."/>
            <person name="Obille A."/>
            <person name="Becker A."/>
            <person name="Abrahante J.E."/>
            <person name="Garbe J."/>
            <person name="Badalamenti J.P."/>
            <person name="Herman A."/>
            <person name="Mangelson H."/>
            <person name="Liachko I."/>
            <person name="Sullivan S."/>
            <person name="Sone E.D."/>
            <person name="Koren S."/>
            <person name="Silverstein K.A.T."/>
            <person name="Beckman K.B."/>
            <person name="Gohl D.M."/>
        </authorList>
    </citation>
    <scope>NUCLEOTIDE SEQUENCE</scope>
    <source>
        <strain evidence="2">Duluth1</strain>
        <tissue evidence="2">Whole animal</tissue>
    </source>
</reference>
<feature type="compositionally biased region" description="Basic and acidic residues" evidence="1">
    <location>
        <begin position="34"/>
        <end position="54"/>
    </location>
</feature>
<gene>
    <name evidence="2" type="ORF">DPMN_099233</name>
</gene>
<reference evidence="2" key="2">
    <citation type="submission" date="2020-11" db="EMBL/GenBank/DDBJ databases">
        <authorList>
            <person name="McCartney M.A."/>
            <person name="Auch B."/>
            <person name="Kono T."/>
            <person name="Mallez S."/>
            <person name="Becker A."/>
            <person name="Gohl D.M."/>
            <person name="Silverstein K.A.T."/>
            <person name="Koren S."/>
            <person name="Bechman K.B."/>
            <person name="Herman A."/>
            <person name="Abrahante J.E."/>
            <person name="Garbe J."/>
        </authorList>
    </citation>
    <scope>NUCLEOTIDE SEQUENCE</scope>
    <source>
        <strain evidence="2">Duluth1</strain>
        <tissue evidence="2">Whole animal</tissue>
    </source>
</reference>
<accession>A0A9D4LEJ4</accession>
<proteinExistence type="predicted"/>
<name>A0A9D4LEJ4_DREPO</name>
<evidence type="ECO:0000313" key="3">
    <source>
        <dbReference type="Proteomes" id="UP000828390"/>
    </source>
</evidence>
<dbReference type="AlphaFoldDB" id="A0A9D4LEJ4"/>
<evidence type="ECO:0000313" key="2">
    <source>
        <dbReference type="EMBL" id="KAH3856641.1"/>
    </source>
</evidence>
<sequence>MSKRKFVKNTDKQILTRQEVNKHNKKTVRHKHRQTDLDTARRVRADEQKKPVKNTEKQIMTRQEVNKHNRKIVRHKH</sequence>
<organism evidence="2 3">
    <name type="scientific">Dreissena polymorpha</name>
    <name type="common">Zebra mussel</name>
    <name type="synonym">Mytilus polymorpha</name>
    <dbReference type="NCBI Taxonomy" id="45954"/>
    <lineage>
        <taxon>Eukaryota</taxon>
        <taxon>Metazoa</taxon>
        <taxon>Spiralia</taxon>
        <taxon>Lophotrochozoa</taxon>
        <taxon>Mollusca</taxon>
        <taxon>Bivalvia</taxon>
        <taxon>Autobranchia</taxon>
        <taxon>Heteroconchia</taxon>
        <taxon>Euheterodonta</taxon>
        <taxon>Imparidentia</taxon>
        <taxon>Neoheterodontei</taxon>
        <taxon>Myida</taxon>
        <taxon>Dreissenoidea</taxon>
        <taxon>Dreissenidae</taxon>
        <taxon>Dreissena</taxon>
    </lineage>
</organism>
<feature type="compositionally biased region" description="Basic residues" evidence="1">
    <location>
        <begin position="23"/>
        <end position="33"/>
    </location>
</feature>
<protein>
    <submittedName>
        <fullName evidence="2">Uncharacterized protein</fullName>
    </submittedName>
</protein>
<keyword evidence="3" id="KW-1185">Reference proteome</keyword>
<evidence type="ECO:0000256" key="1">
    <source>
        <dbReference type="SAM" id="MobiDB-lite"/>
    </source>
</evidence>